<evidence type="ECO:0000256" key="2">
    <source>
        <dbReference type="SAM" id="Phobius"/>
    </source>
</evidence>
<gene>
    <name evidence="3" type="ORF">CSUI_001947</name>
</gene>
<evidence type="ECO:0000313" key="4">
    <source>
        <dbReference type="Proteomes" id="UP000221165"/>
    </source>
</evidence>
<dbReference type="Proteomes" id="UP000221165">
    <property type="component" value="Unassembled WGS sequence"/>
</dbReference>
<organism evidence="3 4">
    <name type="scientific">Cystoisospora suis</name>
    <dbReference type="NCBI Taxonomy" id="483139"/>
    <lineage>
        <taxon>Eukaryota</taxon>
        <taxon>Sar</taxon>
        <taxon>Alveolata</taxon>
        <taxon>Apicomplexa</taxon>
        <taxon>Conoidasida</taxon>
        <taxon>Coccidia</taxon>
        <taxon>Eucoccidiorida</taxon>
        <taxon>Eimeriorina</taxon>
        <taxon>Sarcocystidae</taxon>
        <taxon>Cystoisospora</taxon>
    </lineage>
</organism>
<name>A0A2C6LB08_9APIC</name>
<proteinExistence type="predicted"/>
<protein>
    <recommendedName>
        <fullName evidence="5">Transmembrane protein</fullName>
    </recommendedName>
</protein>
<evidence type="ECO:0000256" key="1">
    <source>
        <dbReference type="SAM" id="MobiDB-lite"/>
    </source>
</evidence>
<dbReference type="EMBL" id="MIGC01000810">
    <property type="protein sequence ID" value="PHJ24203.1"/>
    <property type="molecule type" value="Genomic_DNA"/>
</dbReference>
<feature type="transmembrane region" description="Helical" evidence="2">
    <location>
        <begin position="112"/>
        <end position="131"/>
    </location>
</feature>
<dbReference type="AlphaFoldDB" id="A0A2C6LB08"/>
<feature type="transmembrane region" description="Helical" evidence="2">
    <location>
        <begin position="518"/>
        <end position="535"/>
    </location>
</feature>
<feature type="region of interest" description="Disordered" evidence="1">
    <location>
        <begin position="840"/>
        <end position="882"/>
    </location>
</feature>
<feature type="compositionally biased region" description="Polar residues" evidence="1">
    <location>
        <begin position="730"/>
        <end position="749"/>
    </location>
</feature>
<keyword evidence="2" id="KW-0812">Transmembrane</keyword>
<feature type="compositionally biased region" description="Polar residues" evidence="1">
    <location>
        <begin position="847"/>
        <end position="857"/>
    </location>
</feature>
<sequence>MRERVGFSVSCLHVYVNPYPQAGRQTPVLAMVGRGLILDPHQGTVSTLCPSTAVSRRDRFQDFEWKTSCENRFLVAPREDTDAGDVQDVGRTLDRETFLSPNGIRQKTSFSFLRSLLLVSLAVLAFFHTTYTPRLYQRSRGRGVSLLCHFRVHFSSLRLSPSFFSSRTSDANSFTHGHDPSSHFSSAERVVAPFSSSPCHLSGERSAASAGWGPFLFAAAWLDEEEIFFQKDSEDDLADEYSTTLDAYSPTSPRESPVDRECLDPQSEDKTSLKEPDNAGARSILKTAIKKRDDGQVAALLTGGVRRQWGLTAGQKARCVFALLRQFRHTPRFSLDQPEKGVENGREIPRSSSSHGNEVEVFFTGEDGADYGEEGRSKGHGSPPSSEGYSIVAEEEGLLDFDGEEGGRRRQDDVQPKNGRLSQLGKVAWTAAISGAIVAGAAGSTGDAMAETRAATWVGEPVALRSGVFSMRGDMVDGFFPFREPDGEVSPFVEDTSQDTLLSQAKHYMRNPVYRSRLLLGAGVAAGLATFLWYWKRKRRQKRHGFRRRRLGQRWDLDTCSFSFRPDEAARLKLISGRVYVEEVRVSANRWSQLLLLDFKTTPSLAVSFWRTLFRKPIRRVEYVKIPTHTCFFNISRSEQGPDADTARVDLVDLAFRAAEVDLRQQGKLAGKKRKTPGALSHTDKPPKKKNRQKNVTREVLPKRRRDAGGIEGQIEEDEKGRHGKRSLDGHSTLSKQSGVGSSARSQTQRYEEYNDYPGRGLPRNASHPSLSSRKNVHELESLQQRQRQMKSILESNSKDSTLLSHAIQSEGVHPSLEEEPMEGNKSNAQGWEHAIRRVEEDESTEQQHGTLKNSSQEADRDVHDGDEESSSHVVRRLQGDELDEVPNEMAYERFLEGLQKRTDRLTRAGKAGSFYDTIESHDDPQFAMAVYVYFNRSPRPLYFPIGPGRPWRAADRDVILKILESRKPALGMWSQIGTCSYAFVQPWGDGVVVNQVQVDYANRSLRAVLEKATRSANQKNKRSRGGTTSFPTATLSYPIKTGVRCDMDNPLDISVTRSVATYDVRRRPRNASGEDKRQRSKAKALKVKVSAVIVGFPEAAESLNYFMPLPRRTHLHSIRSPLSHD</sequence>
<feature type="compositionally biased region" description="Polar residues" evidence="1">
    <location>
        <begin position="244"/>
        <end position="254"/>
    </location>
</feature>
<dbReference type="RefSeq" id="XP_067925876.1">
    <property type="nucleotide sequence ID" value="XM_068062150.1"/>
</dbReference>
<feature type="compositionally biased region" description="Basic and acidic residues" evidence="1">
    <location>
        <begin position="337"/>
        <end position="349"/>
    </location>
</feature>
<feature type="compositionally biased region" description="Basic and acidic residues" evidence="1">
    <location>
        <begin position="405"/>
        <end position="415"/>
    </location>
</feature>
<accession>A0A2C6LB08</accession>
<keyword evidence="4" id="KW-1185">Reference proteome</keyword>
<feature type="region of interest" description="Disordered" evidence="1">
    <location>
        <begin position="666"/>
        <end position="776"/>
    </location>
</feature>
<dbReference type="VEuPathDB" id="ToxoDB:CSUI_001947"/>
<reference evidence="3 4" key="1">
    <citation type="journal article" date="2017" name="Int. J. Parasitol.">
        <title>The genome of the protozoan parasite Cystoisospora suis and a reverse vaccinology approach to identify vaccine candidates.</title>
        <authorList>
            <person name="Palmieri N."/>
            <person name="Shrestha A."/>
            <person name="Ruttkowski B."/>
            <person name="Beck T."/>
            <person name="Vogl C."/>
            <person name="Tomley F."/>
            <person name="Blake D.P."/>
            <person name="Joachim A."/>
        </authorList>
    </citation>
    <scope>NUCLEOTIDE SEQUENCE [LARGE SCALE GENOMIC DNA]</scope>
    <source>
        <strain evidence="3 4">Wien I</strain>
    </source>
</reference>
<keyword evidence="2" id="KW-1133">Transmembrane helix</keyword>
<evidence type="ECO:0000313" key="3">
    <source>
        <dbReference type="EMBL" id="PHJ24203.1"/>
    </source>
</evidence>
<keyword evidence="2" id="KW-0472">Membrane</keyword>
<dbReference type="GeneID" id="94425361"/>
<evidence type="ECO:0008006" key="5">
    <source>
        <dbReference type="Google" id="ProtNLM"/>
    </source>
</evidence>
<feature type="region of interest" description="Disordered" evidence="1">
    <location>
        <begin position="400"/>
        <end position="419"/>
    </location>
</feature>
<feature type="region of interest" description="Disordered" evidence="1">
    <location>
        <begin position="335"/>
        <end position="388"/>
    </location>
</feature>
<comment type="caution">
    <text evidence="3">The sequence shown here is derived from an EMBL/GenBank/DDBJ whole genome shotgun (WGS) entry which is preliminary data.</text>
</comment>
<feature type="region of interest" description="Disordered" evidence="1">
    <location>
        <begin position="244"/>
        <end position="279"/>
    </location>
</feature>
<feature type="compositionally biased region" description="Basic and acidic residues" evidence="1">
    <location>
        <begin position="256"/>
        <end position="277"/>
    </location>
</feature>